<reference evidence="2" key="1">
    <citation type="journal article" date="2022" name="Mol. Ecol. Resour.">
        <title>The genomes of chicory, endive, great burdock and yacon provide insights into Asteraceae palaeo-polyploidization history and plant inulin production.</title>
        <authorList>
            <person name="Fan W."/>
            <person name="Wang S."/>
            <person name="Wang H."/>
            <person name="Wang A."/>
            <person name="Jiang F."/>
            <person name="Liu H."/>
            <person name="Zhao H."/>
            <person name="Xu D."/>
            <person name="Zhang Y."/>
        </authorList>
    </citation>
    <scope>NUCLEOTIDE SEQUENCE [LARGE SCALE GENOMIC DNA]</scope>
    <source>
        <strain evidence="2">cv. Niubang</strain>
    </source>
</reference>
<dbReference type="EMBL" id="CM042063">
    <property type="protein sequence ID" value="KAI3666933.1"/>
    <property type="molecule type" value="Genomic_DNA"/>
</dbReference>
<sequence>MFEVEFSKAYNCVMEAYTGLGAEVEEYKLTPNSSTYDIKEGDDPKTCLALRYQYLSKSYTHIVTRASETERAYKVAREGFKRVWDDVNACLREERVEGGEKSNATSEINTTVKGIKINNKRMCNSSSRPKNALEKTRKKNKFSKNSLSTPEV</sequence>
<organism evidence="1 2">
    <name type="scientific">Arctium lappa</name>
    <name type="common">Greater burdock</name>
    <name type="synonym">Lappa major</name>
    <dbReference type="NCBI Taxonomy" id="4217"/>
    <lineage>
        <taxon>Eukaryota</taxon>
        <taxon>Viridiplantae</taxon>
        <taxon>Streptophyta</taxon>
        <taxon>Embryophyta</taxon>
        <taxon>Tracheophyta</taxon>
        <taxon>Spermatophyta</taxon>
        <taxon>Magnoliopsida</taxon>
        <taxon>eudicotyledons</taxon>
        <taxon>Gunneridae</taxon>
        <taxon>Pentapetalae</taxon>
        <taxon>asterids</taxon>
        <taxon>campanulids</taxon>
        <taxon>Asterales</taxon>
        <taxon>Asteraceae</taxon>
        <taxon>Carduoideae</taxon>
        <taxon>Cardueae</taxon>
        <taxon>Arctiinae</taxon>
        <taxon>Arctium</taxon>
    </lineage>
</organism>
<keyword evidence="2" id="KW-1185">Reference proteome</keyword>
<name>A0ACB8XHQ6_ARCLA</name>
<reference evidence="1 2" key="2">
    <citation type="journal article" date="2022" name="Mol. Ecol. Resour.">
        <title>The genomes of chicory, endive, great burdock and yacon provide insights into Asteraceae paleo-polyploidization history and plant inulin production.</title>
        <authorList>
            <person name="Fan W."/>
            <person name="Wang S."/>
            <person name="Wang H."/>
            <person name="Wang A."/>
            <person name="Jiang F."/>
            <person name="Liu H."/>
            <person name="Zhao H."/>
            <person name="Xu D."/>
            <person name="Zhang Y."/>
        </authorList>
    </citation>
    <scope>NUCLEOTIDE SEQUENCE [LARGE SCALE GENOMIC DNA]</scope>
    <source>
        <strain evidence="2">cv. Niubang</strain>
    </source>
</reference>
<comment type="caution">
    <text evidence="1">The sequence shown here is derived from an EMBL/GenBank/DDBJ whole genome shotgun (WGS) entry which is preliminary data.</text>
</comment>
<proteinExistence type="predicted"/>
<accession>A0ACB8XHQ6</accession>
<dbReference type="Proteomes" id="UP001055879">
    <property type="component" value="Linkage Group LG17"/>
</dbReference>
<evidence type="ECO:0000313" key="2">
    <source>
        <dbReference type="Proteomes" id="UP001055879"/>
    </source>
</evidence>
<evidence type="ECO:0000313" key="1">
    <source>
        <dbReference type="EMBL" id="KAI3666933.1"/>
    </source>
</evidence>
<gene>
    <name evidence="1" type="ORF">L6452_41974</name>
</gene>
<protein>
    <submittedName>
        <fullName evidence="1">Uncharacterized protein</fullName>
    </submittedName>
</protein>